<dbReference type="InterPro" id="IPR043502">
    <property type="entry name" value="DNA/RNA_pol_sf"/>
</dbReference>
<dbReference type="GO" id="GO:0003676">
    <property type="term" value="F:nucleic acid binding"/>
    <property type="evidence" value="ECO:0007669"/>
    <property type="project" value="InterPro"/>
</dbReference>
<feature type="domain" description="CCHC-type" evidence="3">
    <location>
        <begin position="149"/>
        <end position="163"/>
    </location>
</feature>
<dbReference type="SUPFAM" id="SSF57756">
    <property type="entry name" value="Retrovirus zinc finger-like domains"/>
    <property type="match status" value="1"/>
</dbReference>
<dbReference type="InterPro" id="IPR001878">
    <property type="entry name" value="Znf_CCHC"/>
</dbReference>
<evidence type="ECO:0000256" key="2">
    <source>
        <dbReference type="SAM" id="MobiDB-lite"/>
    </source>
</evidence>
<dbReference type="GO" id="GO:0008270">
    <property type="term" value="F:zinc ion binding"/>
    <property type="evidence" value="ECO:0007669"/>
    <property type="project" value="InterPro"/>
</dbReference>
<feature type="domain" description="CCHC-type" evidence="3">
    <location>
        <begin position="349"/>
        <end position="365"/>
    </location>
</feature>
<proteinExistence type="predicted"/>
<protein>
    <recommendedName>
        <fullName evidence="3">CCHC-type domain-containing protein</fullName>
    </recommendedName>
</protein>
<organism evidence="4">
    <name type="scientific">Tanacetum cinerariifolium</name>
    <name type="common">Dalmatian daisy</name>
    <name type="synonym">Chrysanthemum cinerariifolium</name>
    <dbReference type="NCBI Taxonomy" id="118510"/>
    <lineage>
        <taxon>Eukaryota</taxon>
        <taxon>Viridiplantae</taxon>
        <taxon>Streptophyta</taxon>
        <taxon>Embryophyta</taxon>
        <taxon>Tracheophyta</taxon>
        <taxon>Spermatophyta</taxon>
        <taxon>Magnoliopsida</taxon>
        <taxon>eudicotyledons</taxon>
        <taxon>Gunneridae</taxon>
        <taxon>Pentapetalae</taxon>
        <taxon>asterids</taxon>
        <taxon>campanulids</taxon>
        <taxon>Asterales</taxon>
        <taxon>Asteraceae</taxon>
        <taxon>Asteroideae</taxon>
        <taxon>Anthemideae</taxon>
        <taxon>Anthemidinae</taxon>
        <taxon>Tanacetum</taxon>
    </lineage>
</organism>
<keyword evidence="1" id="KW-0645">Protease</keyword>
<dbReference type="Pfam" id="PF07727">
    <property type="entry name" value="RVT_2"/>
    <property type="match status" value="2"/>
</dbReference>
<evidence type="ECO:0000259" key="3">
    <source>
        <dbReference type="SMART" id="SM00343"/>
    </source>
</evidence>
<dbReference type="AlphaFoldDB" id="A0A6L2J7L0"/>
<reference evidence="4" key="1">
    <citation type="journal article" date="2019" name="Sci. Rep.">
        <title>Draft genome of Tanacetum cinerariifolium, the natural source of mosquito coil.</title>
        <authorList>
            <person name="Yamashiro T."/>
            <person name="Shiraishi A."/>
            <person name="Satake H."/>
            <person name="Nakayama K."/>
        </authorList>
    </citation>
    <scope>NUCLEOTIDE SEQUENCE</scope>
</reference>
<evidence type="ECO:0000313" key="4">
    <source>
        <dbReference type="EMBL" id="GEU31664.1"/>
    </source>
</evidence>
<keyword evidence="1" id="KW-0378">Hydrolase</keyword>
<name>A0A6L2J7L0_TANCI</name>
<dbReference type="EMBL" id="BKCJ010000274">
    <property type="protein sequence ID" value="GEU31664.1"/>
    <property type="molecule type" value="Genomic_DNA"/>
</dbReference>
<dbReference type="SMART" id="SM00343">
    <property type="entry name" value="ZnF_C2HC"/>
    <property type="match status" value="2"/>
</dbReference>
<keyword evidence="1" id="KW-0064">Aspartyl protease</keyword>
<dbReference type="PANTHER" id="PTHR11439">
    <property type="entry name" value="GAG-POL-RELATED RETROTRANSPOSON"/>
    <property type="match status" value="1"/>
</dbReference>
<dbReference type="InterPro" id="IPR054722">
    <property type="entry name" value="PolX-like_BBD"/>
</dbReference>
<feature type="region of interest" description="Disordered" evidence="2">
    <location>
        <begin position="671"/>
        <end position="693"/>
    </location>
</feature>
<dbReference type="InterPro" id="IPR036875">
    <property type="entry name" value="Znf_CCHC_sf"/>
</dbReference>
<dbReference type="InterPro" id="IPR013103">
    <property type="entry name" value="RVT_2"/>
</dbReference>
<comment type="caution">
    <text evidence="4">The sequence shown here is derived from an EMBL/GenBank/DDBJ whole genome shotgun (WGS) entry which is preliminary data.</text>
</comment>
<dbReference type="Pfam" id="PF22936">
    <property type="entry name" value="Pol_BBD"/>
    <property type="match status" value="1"/>
</dbReference>
<dbReference type="SUPFAM" id="SSF56672">
    <property type="entry name" value="DNA/RNA polymerases"/>
    <property type="match status" value="1"/>
</dbReference>
<evidence type="ECO:0000256" key="1">
    <source>
        <dbReference type="ARBA" id="ARBA00022750"/>
    </source>
</evidence>
<feature type="compositionally biased region" description="Basic and acidic residues" evidence="2">
    <location>
        <begin position="680"/>
        <end position="693"/>
    </location>
</feature>
<dbReference type="PANTHER" id="PTHR11439:SF495">
    <property type="entry name" value="REVERSE TRANSCRIPTASE, RNA-DEPENDENT DNA POLYMERASE-RELATED"/>
    <property type="match status" value="1"/>
</dbReference>
<gene>
    <name evidence="4" type="ORF">Tci_003642</name>
</gene>
<accession>A0A6L2J7L0</accession>
<sequence>MALPDKHQLKFNSHKDAKTLMEAIEKRFGGNTETKKVQKTLLKQQFENFTGSSSERLDQIHDRLQKLVSQLSAAASVSAACAKLHVSSLHNVDSLSNAIDVDDLEEMDLRWQMAMLTMRARRFLQKTGRNLGANGPTSMGFYMSKVGYYNCHRKGHFARECRSPKDLRRPGAAEPQRRTVSVKTSTSNALVSQCDGLESVEARLLVYKQNESVFEENIKLLNIEVQLRDTALVTLRQKLEKAEQERDDLKLKLQPSGGYHVVPPLYTETFMPPKPNLVFTTAPTTVETDHLAFNVQLSPTKPEQDLSHTTRPISPIIKDWPIETSIPAATPAPASPKSTSSGKRKNSKACFVCKSVDHLIRDCDYHTKKMAQPTLRNYAPRGTHKQYASLTHTTPHKHMVLTTVLTQSKPVFNTVVRPVSAAMPKINVTQPRYAYLVITKSKSPIRRYITRRPSSKTSNSPPRVTAVKASVGNPQHTLKDKGVIDSGCSRHMTWNMSYLSDFKELHGGYVAFRGNPKGDNITGKGKIKTDPLGKFKGKVDEGFLVGYPVCSNAFRVFNSRTRINQETLHVNFLENKPNVAGSGPTWLFDIDSLTRTMNYQPVTTGNQTNSSAGFQDKFNAEKAREEVDQQYVLFPMWSSGSINPQNNDGDAAFDGKEHDFDAKKPEYEVVVSSSSSAQLRKQDDKTKKEAKGKSPVESFIGYRDLNVEFKDCSNNSSNEVNAAGSIVLTVGQNSLNNTNTFGAAGPSNTAVSPTYGKSSFIDAYQLLDDPDMPELEDITYFDDEDVVGAEADFNNLESSIPVSPVPTTKIHKDHPVSQIIGDLSLTTQTRSMTRVVKDQGGLSQMFDNDFDTCMFACFLSQEQPNREEGIDYEEVFAPVARIEAIRLFLTYASFMGFMVYQMDVKSAFLYETIKEEVYVCQPLDDIVFGATNKDLCKSFEKLMKDKFQMSSMGELTFFLGLQVKQKKDGIFISQDKYVAEILRKFRLTECKSASTPIDTEMPLMKDLDGEDVDVHTYRSMIGSLMYLTSSRPDIMFPVSACARFQVTPKASYLHAVKRIFRYLKGKPHLGLWYLKDSPFDLVAYLDSEYAGASLDRISTTGGCQFLRCRLIS</sequence>